<evidence type="ECO:0000256" key="8">
    <source>
        <dbReference type="ARBA" id="ARBA00023033"/>
    </source>
</evidence>
<evidence type="ECO:0000256" key="9">
    <source>
        <dbReference type="SAM" id="MobiDB-lite"/>
    </source>
</evidence>
<evidence type="ECO:0000256" key="3">
    <source>
        <dbReference type="ARBA" id="ARBA00010617"/>
    </source>
</evidence>
<evidence type="ECO:0000256" key="5">
    <source>
        <dbReference type="ARBA" id="ARBA00022723"/>
    </source>
</evidence>
<feature type="region of interest" description="Disordered" evidence="9">
    <location>
        <begin position="1"/>
        <end position="28"/>
    </location>
</feature>
<proteinExistence type="inferred from homology"/>
<comment type="caution">
    <text evidence="10">The sequence shown here is derived from an EMBL/GenBank/DDBJ whole genome shotgun (WGS) entry which is preliminary data.</text>
</comment>
<dbReference type="SUPFAM" id="SSF48264">
    <property type="entry name" value="Cytochrome P450"/>
    <property type="match status" value="1"/>
</dbReference>
<organism evidence="10 11">
    <name type="scientific">Lactarius akahatsu</name>
    <dbReference type="NCBI Taxonomy" id="416441"/>
    <lineage>
        <taxon>Eukaryota</taxon>
        <taxon>Fungi</taxon>
        <taxon>Dikarya</taxon>
        <taxon>Basidiomycota</taxon>
        <taxon>Agaricomycotina</taxon>
        <taxon>Agaricomycetes</taxon>
        <taxon>Russulales</taxon>
        <taxon>Russulaceae</taxon>
        <taxon>Lactarius</taxon>
    </lineage>
</organism>
<dbReference type="InterPro" id="IPR050121">
    <property type="entry name" value="Cytochrome_P450_monoxygenase"/>
</dbReference>
<evidence type="ECO:0000256" key="4">
    <source>
        <dbReference type="ARBA" id="ARBA00022617"/>
    </source>
</evidence>
<dbReference type="Pfam" id="PF00067">
    <property type="entry name" value="p450"/>
    <property type="match status" value="1"/>
</dbReference>
<evidence type="ECO:0000256" key="6">
    <source>
        <dbReference type="ARBA" id="ARBA00023002"/>
    </source>
</evidence>
<comment type="similarity">
    <text evidence="3">Belongs to the cytochrome P450 family.</text>
</comment>
<comment type="pathway">
    <text evidence="2">Secondary metabolite biosynthesis.</text>
</comment>
<dbReference type="Gene3D" id="1.10.630.10">
    <property type="entry name" value="Cytochrome P450"/>
    <property type="match status" value="1"/>
</dbReference>
<evidence type="ECO:0000256" key="7">
    <source>
        <dbReference type="ARBA" id="ARBA00023004"/>
    </source>
</evidence>
<keyword evidence="8" id="KW-0503">Monooxygenase</keyword>
<dbReference type="EMBL" id="JAKELL010000027">
    <property type="protein sequence ID" value="KAH8991182.1"/>
    <property type="molecule type" value="Genomic_DNA"/>
</dbReference>
<dbReference type="PANTHER" id="PTHR24305:SF166">
    <property type="entry name" value="CYTOCHROME P450 12A4, MITOCHONDRIAL-RELATED"/>
    <property type="match status" value="1"/>
</dbReference>
<keyword evidence="7" id="KW-0408">Iron</keyword>
<dbReference type="GO" id="GO:0004497">
    <property type="term" value="F:monooxygenase activity"/>
    <property type="evidence" value="ECO:0007669"/>
    <property type="project" value="UniProtKB-KW"/>
</dbReference>
<dbReference type="Proteomes" id="UP001201163">
    <property type="component" value="Unassembled WGS sequence"/>
</dbReference>
<dbReference type="GO" id="GO:0020037">
    <property type="term" value="F:heme binding"/>
    <property type="evidence" value="ECO:0007669"/>
    <property type="project" value="InterPro"/>
</dbReference>
<protein>
    <submittedName>
        <fullName evidence="10">Cytochrome P450</fullName>
    </submittedName>
</protein>
<evidence type="ECO:0000313" key="10">
    <source>
        <dbReference type="EMBL" id="KAH8991182.1"/>
    </source>
</evidence>
<keyword evidence="11" id="KW-1185">Reference proteome</keyword>
<evidence type="ECO:0000256" key="2">
    <source>
        <dbReference type="ARBA" id="ARBA00005179"/>
    </source>
</evidence>
<name>A0AAD4QDM0_9AGAM</name>
<dbReference type="GO" id="GO:0016705">
    <property type="term" value="F:oxidoreductase activity, acting on paired donors, with incorporation or reduction of molecular oxygen"/>
    <property type="evidence" value="ECO:0007669"/>
    <property type="project" value="InterPro"/>
</dbReference>
<comment type="cofactor">
    <cofactor evidence="1">
        <name>heme</name>
        <dbReference type="ChEBI" id="CHEBI:30413"/>
    </cofactor>
</comment>
<dbReference type="InterPro" id="IPR001128">
    <property type="entry name" value="Cyt_P450"/>
</dbReference>
<evidence type="ECO:0000313" key="11">
    <source>
        <dbReference type="Proteomes" id="UP001201163"/>
    </source>
</evidence>
<feature type="compositionally biased region" description="Basic residues" evidence="9">
    <location>
        <begin position="1"/>
        <end position="12"/>
    </location>
</feature>
<dbReference type="GO" id="GO:0005506">
    <property type="term" value="F:iron ion binding"/>
    <property type="evidence" value="ECO:0007669"/>
    <property type="project" value="InterPro"/>
</dbReference>
<keyword evidence="6" id="KW-0560">Oxidoreductase</keyword>
<dbReference type="PANTHER" id="PTHR24305">
    <property type="entry name" value="CYTOCHROME P450"/>
    <property type="match status" value="1"/>
</dbReference>
<dbReference type="AlphaFoldDB" id="A0AAD4QDM0"/>
<accession>A0AAD4QDM0</accession>
<evidence type="ECO:0000256" key="1">
    <source>
        <dbReference type="ARBA" id="ARBA00001971"/>
    </source>
</evidence>
<keyword evidence="4" id="KW-0349">Heme</keyword>
<keyword evidence="5" id="KW-0479">Metal-binding</keyword>
<sequence>MASAGHARKTRQKQYVPTPSACADNARTGPKKEHWLKGNLHRIFQDGLEYNLWLTQKYGGVVKIHTLLGGQQLYVSDPLALQHIVVKEQHIFTETDMFIMGNKLMFGEGLVSTLGEQHRKQRKILNPVFSLANMRELLPVIQPIASKMRSVLLSQLPDGGGSREIDVLPWMSRGALEYISQGCLGYTFNALEPAQSYNFAEAIRSFAPTALRLIFLRPFIPFIVRNISLYWRNELVDWLPIKGLRHLRRIARVMDGASNAILFEKKAELEEGSTTDGTCTTKSEGNLGDHMKKKDIMTILLRANASSDPAERLTEAELIGQMNTVIVAGVETPALAGSRLLHALASRPTAQARLRSELRRAKLDHAASQGIPLDGSSWSDIELPYDILMSLPYLDTVVRETLRVYPPSSLLSRTARQTTTLPLQFPVLSSTGEEVTSVVVPEGTTVIISVLAANHNKAVWGDDASEWRRERWLNASGQLNAPGPARVRSLTVRLVIALKDRRIRPAVGVASSIGVQYMRRCQHLRSEFCPVLADTPGSKMTFFGGGRACMCVAHSWLECMTNPNGSGFKLSEMEIKQIIAALISNMHFSLPSAVDEHGNRKEIYWMKVAHVPFVPSYLFLDLLRQFFLKPDTESESWLGIKE</sequence>
<dbReference type="InterPro" id="IPR036396">
    <property type="entry name" value="Cyt_P450_sf"/>
</dbReference>
<reference evidence="10" key="1">
    <citation type="submission" date="2022-01" db="EMBL/GenBank/DDBJ databases">
        <title>Comparative genomics reveals a dynamic genome evolution in the ectomycorrhizal milk-cap (Lactarius) mushrooms.</title>
        <authorList>
            <consortium name="DOE Joint Genome Institute"/>
            <person name="Lebreton A."/>
            <person name="Tang N."/>
            <person name="Kuo A."/>
            <person name="LaButti K."/>
            <person name="Drula E."/>
            <person name="Barry K."/>
            <person name="Clum A."/>
            <person name="Lipzen A."/>
            <person name="Mousain D."/>
            <person name="Ng V."/>
            <person name="Wang R."/>
            <person name="Wang X."/>
            <person name="Dai Y."/>
            <person name="Henrissat B."/>
            <person name="Grigoriev I.V."/>
            <person name="Guerin-Laguette A."/>
            <person name="Yu F."/>
            <person name="Martin F.M."/>
        </authorList>
    </citation>
    <scope>NUCLEOTIDE SEQUENCE</scope>
    <source>
        <strain evidence="10">QP</strain>
    </source>
</reference>
<gene>
    <name evidence="10" type="ORF">EDB92DRAFT_2114593</name>
</gene>